<accession>A0ABT6KP74</accession>
<gene>
    <name evidence="3" type="ORF">M2152_001989</name>
</gene>
<proteinExistence type="predicted"/>
<evidence type="ECO:0000259" key="2">
    <source>
        <dbReference type="Pfam" id="PF02557"/>
    </source>
</evidence>
<dbReference type="Pfam" id="PF02557">
    <property type="entry name" value="VanY"/>
    <property type="match status" value="1"/>
</dbReference>
<dbReference type="SUPFAM" id="SSF55166">
    <property type="entry name" value="Hedgehog/DD-peptidase"/>
    <property type="match status" value="1"/>
</dbReference>
<dbReference type="InterPro" id="IPR003709">
    <property type="entry name" value="VanY-like_core_dom"/>
</dbReference>
<evidence type="ECO:0000313" key="3">
    <source>
        <dbReference type="EMBL" id="MDH6181807.1"/>
    </source>
</evidence>
<dbReference type="Proteomes" id="UP001160142">
    <property type="component" value="Unassembled WGS sequence"/>
</dbReference>
<comment type="caution">
    <text evidence="3">The sequence shown here is derived from an EMBL/GenBank/DDBJ whole genome shotgun (WGS) entry which is preliminary data.</text>
</comment>
<sequence length="255" mass="28207">MSYWGYPNGEIPAEAMYAFESRGGWFYLREDAAYWWWRLRADYAATWGVLLDVTDAYRNLAEQWYYWNAYQAGWGNVAAYPGRSNHGWAIAVDIYTPSYGGSAGTPQHDWLVEHAPKYGWTWHTGKASGESWHWEFTQTPTMPADLGTTPEQAPPPPPPTEEPDMALQDGGYIVEQDKNGKFVRGAIFGPGVPGGVIVASISEGVERLQAMGNLAGVRAFNLDDGKGRRVGAPLKYVAAAEFDATVKLAGEIFTE</sequence>
<dbReference type="Gene3D" id="3.30.1380.10">
    <property type="match status" value="1"/>
</dbReference>
<dbReference type="CDD" id="cd14814">
    <property type="entry name" value="Peptidase_M15"/>
    <property type="match status" value="1"/>
</dbReference>
<name>A0ABT6KP74_9MICO</name>
<protein>
    <recommendedName>
        <fullName evidence="2">D-alanyl-D-alanine carboxypeptidase-like core domain-containing protein</fullName>
    </recommendedName>
</protein>
<feature type="region of interest" description="Disordered" evidence="1">
    <location>
        <begin position="144"/>
        <end position="163"/>
    </location>
</feature>
<dbReference type="EMBL" id="JARXVQ010000001">
    <property type="protein sequence ID" value="MDH6181807.1"/>
    <property type="molecule type" value="Genomic_DNA"/>
</dbReference>
<reference evidence="3 4" key="1">
    <citation type="submission" date="2023-04" db="EMBL/GenBank/DDBJ databases">
        <title>Genome Encyclopedia of Bacteria and Archaea VI: Functional Genomics of Type Strains.</title>
        <authorList>
            <person name="Whitman W."/>
        </authorList>
    </citation>
    <scope>NUCLEOTIDE SEQUENCE [LARGE SCALE GENOMIC DNA]</scope>
    <source>
        <strain evidence="3 4">SG_E_30_P1</strain>
    </source>
</reference>
<organism evidence="3 4">
    <name type="scientific">Antiquaquibacter oligotrophicus</name>
    <dbReference type="NCBI Taxonomy" id="2880260"/>
    <lineage>
        <taxon>Bacteria</taxon>
        <taxon>Bacillati</taxon>
        <taxon>Actinomycetota</taxon>
        <taxon>Actinomycetes</taxon>
        <taxon>Micrococcales</taxon>
        <taxon>Microbacteriaceae</taxon>
        <taxon>Antiquaquibacter</taxon>
    </lineage>
</organism>
<feature type="domain" description="D-alanyl-D-alanine carboxypeptidase-like core" evidence="2">
    <location>
        <begin position="27"/>
        <end position="137"/>
    </location>
</feature>
<dbReference type="InterPro" id="IPR009045">
    <property type="entry name" value="Zn_M74/Hedgehog-like"/>
</dbReference>
<dbReference type="RefSeq" id="WP_322134109.1">
    <property type="nucleotide sequence ID" value="NZ_CP085036.1"/>
</dbReference>
<evidence type="ECO:0000256" key="1">
    <source>
        <dbReference type="SAM" id="MobiDB-lite"/>
    </source>
</evidence>
<evidence type="ECO:0000313" key="4">
    <source>
        <dbReference type="Proteomes" id="UP001160142"/>
    </source>
</evidence>
<keyword evidence="4" id="KW-1185">Reference proteome</keyword>